<name>A0A5J5CQS6_9PERO</name>
<dbReference type="GO" id="GO:0006893">
    <property type="term" value="P:Golgi to plasma membrane transport"/>
    <property type="evidence" value="ECO:0007669"/>
    <property type="project" value="TreeGrafter"/>
</dbReference>
<dbReference type="Pfam" id="PF20651">
    <property type="entry name" value="EXOC6_Sec15_N"/>
    <property type="match status" value="1"/>
</dbReference>
<dbReference type="InterPro" id="IPR007225">
    <property type="entry name" value="EXOC6/Sec15"/>
</dbReference>
<dbReference type="InterPro" id="IPR048359">
    <property type="entry name" value="EXOC6_Sec15_N"/>
</dbReference>
<keyword evidence="3" id="KW-1185">Reference proteome</keyword>
<reference evidence="2 3" key="1">
    <citation type="submission" date="2019-08" db="EMBL/GenBank/DDBJ databases">
        <title>A chromosome-level genome assembly, high-density linkage maps, and genome scans reveal the genomic architecture of hybrid incompatibilities underlying speciation via character displacement in darters (Percidae: Etheostominae).</title>
        <authorList>
            <person name="Moran R.L."/>
            <person name="Catchen J.M."/>
            <person name="Fuller R.C."/>
        </authorList>
    </citation>
    <scope>NUCLEOTIDE SEQUENCE [LARGE SCALE GENOMIC DNA]</scope>
    <source>
        <strain evidence="2">EspeVRDwgs_2016</strain>
        <tissue evidence="2">Muscle</tissue>
    </source>
</reference>
<dbReference type="GO" id="GO:0006886">
    <property type="term" value="P:intracellular protein transport"/>
    <property type="evidence" value="ECO:0007669"/>
    <property type="project" value="InterPro"/>
</dbReference>
<feature type="non-terminal residue" evidence="2">
    <location>
        <position position="187"/>
    </location>
</feature>
<dbReference type="GO" id="GO:0000145">
    <property type="term" value="C:exocyst"/>
    <property type="evidence" value="ECO:0007669"/>
    <property type="project" value="TreeGrafter"/>
</dbReference>
<accession>A0A5J5CQS6</accession>
<evidence type="ECO:0000259" key="1">
    <source>
        <dbReference type="Pfam" id="PF20651"/>
    </source>
</evidence>
<dbReference type="GO" id="GO:0016020">
    <property type="term" value="C:membrane"/>
    <property type="evidence" value="ECO:0007669"/>
    <property type="project" value="TreeGrafter"/>
</dbReference>
<dbReference type="PANTHER" id="PTHR12702">
    <property type="entry name" value="SEC15"/>
    <property type="match status" value="1"/>
</dbReference>
<dbReference type="AlphaFoldDB" id="A0A5J5CQS6"/>
<dbReference type="Proteomes" id="UP000327493">
    <property type="component" value="Chromosome 19"/>
</dbReference>
<sequence>MSCDHFTTQQESVYDGREHGLFMEKLDVRIRNHDREIEKMCNHHFQGFVDSITELLKSQVTETNRRLQDDGKQLMGSMEELQLCRVQQRNIATTIDKLAHCLPVLEMYTRLQEQMRAKRYYPALRTLEQLEHTCLPRAGQYRFCSIMAENIPKLRTQIRDTAMTQLRDFLESIRKHSDKIGETAIKQ</sequence>
<evidence type="ECO:0000313" key="2">
    <source>
        <dbReference type="EMBL" id="KAA8582730.1"/>
    </source>
</evidence>
<proteinExistence type="predicted"/>
<feature type="domain" description="Exocyst complex component EXOC6/Sec15 N-terminal" evidence="1">
    <location>
        <begin position="25"/>
        <end position="185"/>
    </location>
</feature>
<dbReference type="GO" id="GO:0090522">
    <property type="term" value="P:vesicle tethering involved in exocytosis"/>
    <property type="evidence" value="ECO:0007669"/>
    <property type="project" value="InterPro"/>
</dbReference>
<gene>
    <name evidence="2" type="ORF">FQN60_006401</name>
</gene>
<protein>
    <recommendedName>
        <fullName evidence="1">Exocyst complex component EXOC6/Sec15 N-terminal domain-containing protein</fullName>
    </recommendedName>
</protein>
<organism evidence="2 3">
    <name type="scientific">Etheostoma spectabile</name>
    <name type="common">orangethroat darter</name>
    <dbReference type="NCBI Taxonomy" id="54343"/>
    <lineage>
        <taxon>Eukaryota</taxon>
        <taxon>Metazoa</taxon>
        <taxon>Chordata</taxon>
        <taxon>Craniata</taxon>
        <taxon>Vertebrata</taxon>
        <taxon>Euteleostomi</taxon>
        <taxon>Actinopterygii</taxon>
        <taxon>Neopterygii</taxon>
        <taxon>Teleostei</taxon>
        <taxon>Neoteleostei</taxon>
        <taxon>Acanthomorphata</taxon>
        <taxon>Eupercaria</taxon>
        <taxon>Perciformes</taxon>
        <taxon>Percoidei</taxon>
        <taxon>Percidae</taxon>
        <taxon>Etheostomatinae</taxon>
        <taxon>Etheostoma</taxon>
    </lineage>
</organism>
<dbReference type="EMBL" id="VOFY01000019">
    <property type="protein sequence ID" value="KAA8582730.1"/>
    <property type="molecule type" value="Genomic_DNA"/>
</dbReference>
<dbReference type="PANTHER" id="PTHR12702:SF3">
    <property type="entry name" value="EXOCYST COMPLEX COMPONENT 6B"/>
    <property type="match status" value="1"/>
</dbReference>
<evidence type="ECO:0000313" key="3">
    <source>
        <dbReference type="Proteomes" id="UP000327493"/>
    </source>
</evidence>
<comment type="caution">
    <text evidence="2">The sequence shown here is derived from an EMBL/GenBank/DDBJ whole genome shotgun (WGS) entry which is preliminary data.</text>
</comment>